<comment type="similarity">
    <text evidence="1">Belongs to the type-I restriction system S methylase family.</text>
</comment>
<dbReference type="PANTHER" id="PTHR30408:SF12">
    <property type="entry name" value="TYPE I RESTRICTION ENZYME MJAVIII SPECIFICITY SUBUNIT"/>
    <property type="match status" value="1"/>
</dbReference>
<gene>
    <name evidence="5" type="ORF">VCR5J5_1370272</name>
</gene>
<protein>
    <submittedName>
        <fullName evidence="5">Restriction modification system, type I</fullName>
    </submittedName>
</protein>
<dbReference type="Proteomes" id="UP000049495">
    <property type="component" value="Unassembled WGS sequence"/>
</dbReference>
<evidence type="ECO:0000313" key="6">
    <source>
        <dbReference type="Proteomes" id="UP000049495"/>
    </source>
</evidence>
<evidence type="ECO:0000256" key="2">
    <source>
        <dbReference type="ARBA" id="ARBA00022747"/>
    </source>
</evidence>
<keyword evidence="2" id="KW-0680">Restriction system</keyword>
<evidence type="ECO:0000313" key="5">
    <source>
        <dbReference type="EMBL" id="CDT04226.1"/>
    </source>
</evidence>
<dbReference type="InterPro" id="IPR044946">
    <property type="entry name" value="Restrct_endonuc_typeI_TRD_sf"/>
</dbReference>
<feature type="domain" description="Type I restriction modification DNA specificity" evidence="4">
    <location>
        <begin position="187"/>
        <end position="334"/>
    </location>
</feature>
<dbReference type="AlphaFoldDB" id="A0A822MPA6"/>
<dbReference type="Pfam" id="PF01420">
    <property type="entry name" value="Methylase_S"/>
    <property type="match status" value="1"/>
</dbReference>
<dbReference type="GO" id="GO:0009307">
    <property type="term" value="P:DNA restriction-modification system"/>
    <property type="evidence" value="ECO:0007669"/>
    <property type="project" value="UniProtKB-KW"/>
</dbReference>
<dbReference type="SUPFAM" id="SSF116734">
    <property type="entry name" value="DNA methylase specificity domain"/>
    <property type="match status" value="2"/>
</dbReference>
<accession>A0A822MPA6</accession>
<dbReference type="REBASE" id="117837">
    <property type="entry name" value="S.VcrJ55ORF1370270P"/>
</dbReference>
<evidence type="ECO:0000256" key="1">
    <source>
        <dbReference type="ARBA" id="ARBA00010923"/>
    </source>
</evidence>
<organism evidence="5 6">
    <name type="scientific">Vibrio crassostreae</name>
    <dbReference type="NCBI Taxonomy" id="246167"/>
    <lineage>
        <taxon>Bacteria</taxon>
        <taxon>Pseudomonadati</taxon>
        <taxon>Pseudomonadota</taxon>
        <taxon>Gammaproteobacteria</taxon>
        <taxon>Vibrionales</taxon>
        <taxon>Vibrionaceae</taxon>
        <taxon>Vibrio</taxon>
    </lineage>
</organism>
<dbReference type="GO" id="GO:0003677">
    <property type="term" value="F:DNA binding"/>
    <property type="evidence" value="ECO:0007669"/>
    <property type="project" value="UniProtKB-KW"/>
</dbReference>
<dbReference type="Gene3D" id="3.90.220.20">
    <property type="entry name" value="DNA methylase specificity domains"/>
    <property type="match status" value="2"/>
</dbReference>
<reference evidence="6" key="1">
    <citation type="submission" date="2014-06" db="EMBL/GenBank/DDBJ databases">
        <authorList>
            <person name="Le Roux Frederique"/>
        </authorList>
    </citation>
    <scope>NUCLEOTIDE SEQUENCE [LARGE SCALE GENOMIC DNA]</scope>
    <source>
        <strain evidence="6">J5-5</strain>
    </source>
</reference>
<comment type="caution">
    <text evidence="5">The sequence shown here is derived from an EMBL/GenBank/DDBJ whole genome shotgun (WGS) entry which is preliminary data.</text>
</comment>
<keyword evidence="3" id="KW-0238">DNA-binding</keyword>
<dbReference type="PANTHER" id="PTHR30408">
    <property type="entry name" value="TYPE-1 RESTRICTION ENZYME ECOKI SPECIFICITY PROTEIN"/>
    <property type="match status" value="1"/>
</dbReference>
<proteinExistence type="inferred from homology"/>
<dbReference type="InterPro" id="IPR000055">
    <property type="entry name" value="Restrct_endonuc_typeI_TRD"/>
</dbReference>
<name>A0A822MPA6_9VIBR</name>
<sequence length="371" mass="41932">MTDKQTVKFGDICKEVKLTTKDPIGDGYERYVGLEHLDSESLKISRWGMIAEDNPSFTRVFKTGQILLGKRRPYLKKAAIAEFDGICSGDIIVIEPSGTSLSPKLLPYLIHSEPFWDWAVKTSSGSLSPRTKFSALKQFEFSCPDDDKQRKMTQLVDKTELLVRKYDEALAAGEYVISNVLAYRKLDGWKEEPLKDLLEICIDYRGKSPPKSKEGLPLITAKNIRAGFLDPEPREYIPESEYDNWMTRGLPKDGDVLFTTEAPLGNIAFAPSYKFALGQRTVCFRAKSGKLSSEVLFWVLQTEYFKHALKSRMTGTTAQGIKVKELLKLNVLYPQGDSANIFEITLSECSKTLKKIQYTKSKLPSVSTMFR</sequence>
<dbReference type="RefSeq" id="WP_055318688.1">
    <property type="nucleotide sequence ID" value="NZ_CAWQCV010000149.1"/>
</dbReference>
<evidence type="ECO:0000259" key="4">
    <source>
        <dbReference type="Pfam" id="PF01420"/>
    </source>
</evidence>
<dbReference type="EMBL" id="CCJV01000043">
    <property type="protein sequence ID" value="CDT04226.1"/>
    <property type="molecule type" value="Genomic_DNA"/>
</dbReference>
<evidence type="ECO:0000256" key="3">
    <source>
        <dbReference type="ARBA" id="ARBA00023125"/>
    </source>
</evidence>
<dbReference type="InterPro" id="IPR052021">
    <property type="entry name" value="Type-I_RS_S_subunit"/>
</dbReference>